<evidence type="ECO:0000256" key="4">
    <source>
        <dbReference type="ARBA" id="ARBA00023136"/>
    </source>
</evidence>
<feature type="compositionally biased region" description="Low complexity" evidence="7">
    <location>
        <begin position="397"/>
        <end position="412"/>
    </location>
</feature>
<feature type="compositionally biased region" description="Gly residues" evidence="7">
    <location>
        <begin position="503"/>
        <end position="514"/>
    </location>
</feature>
<evidence type="ECO:0000256" key="8">
    <source>
        <dbReference type="SAM" id="Phobius"/>
    </source>
</evidence>
<feature type="compositionally biased region" description="Low complexity" evidence="7">
    <location>
        <begin position="371"/>
        <end position="385"/>
    </location>
</feature>
<proteinExistence type="inferred from homology"/>
<dbReference type="PANTHER" id="PTHR35779:SF1">
    <property type="entry name" value="PH-RESPONSE REGULATOR PROTEIN PALH_RIM21"/>
    <property type="match status" value="1"/>
</dbReference>
<feature type="transmembrane region" description="Helical" evidence="8">
    <location>
        <begin position="217"/>
        <end position="238"/>
    </location>
</feature>
<feature type="region of interest" description="Disordered" evidence="7">
    <location>
        <begin position="464"/>
        <end position="519"/>
    </location>
</feature>
<comment type="similarity">
    <text evidence="5">Belongs to the palH/RIM21 family.</text>
</comment>
<dbReference type="Pfam" id="PF08733">
    <property type="entry name" value="PalH"/>
    <property type="match status" value="1"/>
</dbReference>
<feature type="compositionally biased region" description="Basic and acidic residues" evidence="7">
    <location>
        <begin position="470"/>
        <end position="483"/>
    </location>
</feature>
<gene>
    <name evidence="9" type="ORF">BZA70DRAFT_40960</name>
</gene>
<dbReference type="Proteomes" id="UP001498771">
    <property type="component" value="Unassembled WGS sequence"/>
</dbReference>
<keyword evidence="4 8" id="KW-0472">Membrane</keyword>
<keyword evidence="2 8" id="KW-0812">Transmembrane</keyword>
<feature type="compositionally biased region" description="Polar residues" evidence="7">
    <location>
        <begin position="676"/>
        <end position="691"/>
    </location>
</feature>
<accession>A0ABR1FEQ1</accession>
<feature type="region of interest" description="Disordered" evidence="7">
    <location>
        <begin position="326"/>
        <end position="443"/>
    </location>
</feature>
<feature type="transmembrane region" description="Helical" evidence="8">
    <location>
        <begin position="250"/>
        <end position="269"/>
    </location>
</feature>
<evidence type="ECO:0000313" key="9">
    <source>
        <dbReference type="EMBL" id="KAK7208232.1"/>
    </source>
</evidence>
<sequence>MWRNPTTTTTRAPRCTQYTIPAGVLFLPSSTTQTVPTGAIFAPACETSQSSLLVTSISADELTNPFYSSIIPIAYTVAGTTVLSWVLFLLLVITLQTRPYLQKLATLTVAISLTIALAEITNILKRQYENSYDDAEELRSYIDDGLALKVMRVVSDVFLWLAQVQTLIRLFPRHREKKIIKWLGLVLIVIDTVFWSLKSFLPARDNDDSFRDAIPALAYLFQVILSVLYSAYVVYYSVNKRRFAYHASNLILAVMSLVAVMTPIIFFLLDISRQYISGWGDFVRWVGAAAASVVVWEWVERIEYLESKEQETGVLGRQVFEDEMLETGTSRGARAPRDSRVRNRRRRRRPPPPGGDGADGHDDRRRRVASNDDGANDSDSYNYRRGNGGENGNGETGSSAFGGSRRASLAGSQIAGTSGRRSRNSVLAHGTGSAPASSMRSHSPRILESGVAGDVYDDVDLEAGAGGRRASSEMDEAARKEGGRSLAIRLRSRRRRRHDHAAGGDGSGGQGGEGSRSESFATSVMELIESGRAFFFGGRPSSRATTGTSATSYRVNGGSSINMENNRPGTTPSPANVGFSTSSEEPRVRHIHPLKRGLSRSMYSHAPSPQSFALGGSQSTGPSTGGPSPMPPGTANTPTPSVTFHEDVLRRSPAAVGGNSTLTSVTEGERLWSRQGLRSASSDNESGNNNARPGEGVRGEVSNHNVGYDVGGPSANSEIVMNSRSMLAEIRGNAGEDEPPAFEPLPGFDRGDYWDEKAAAETQEHTTSGAEAAERLAESEAGAGAGPRGARRAVLEPTEHGVRRAVQRLTGARDWVVMDEGEGRDVE</sequence>
<evidence type="ECO:0000256" key="7">
    <source>
        <dbReference type="SAM" id="MobiDB-lite"/>
    </source>
</evidence>
<evidence type="ECO:0000256" key="2">
    <source>
        <dbReference type="ARBA" id="ARBA00022692"/>
    </source>
</evidence>
<evidence type="ECO:0000256" key="6">
    <source>
        <dbReference type="ARBA" id="ARBA00040155"/>
    </source>
</evidence>
<reference evidence="9 10" key="1">
    <citation type="submission" date="2024-03" db="EMBL/GenBank/DDBJ databases">
        <title>Genome-scale model development and genomic sequencing of the oleaginous clade Lipomyces.</title>
        <authorList>
            <consortium name="Lawrence Berkeley National Laboratory"/>
            <person name="Czajka J.J."/>
            <person name="Han Y."/>
            <person name="Kim J."/>
            <person name="Mondo S.J."/>
            <person name="Hofstad B.A."/>
            <person name="Robles A."/>
            <person name="Haridas S."/>
            <person name="Riley R."/>
            <person name="LaButti K."/>
            <person name="Pangilinan J."/>
            <person name="Andreopoulos W."/>
            <person name="Lipzen A."/>
            <person name="Yan J."/>
            <person name="Wang M."/>
            <person name="Ng V."/>
            <person name="Grigoriev I.V."/>
            <person name="Spatafora J.W."/>
            <person name="Magnuson J.K."/>
            <person name="Baker S.E."/>
            <person name="Pomraning K.R."/>
        </authorList>
    </citation>
    <scope>NUCLEOTIDE SEQUENCE [LARGE SCALE GENOMIC DNA]</scope>
    <source>
        <strain evidence="9 10">Phaff 52-87</strain>
    </source>
</reference>
<dbReference type="GeneID" id="90040604"/>
<keyword evidence="3 8" id="KW-1133">Transmembrane helix</keyword>
<feature type="region of interest" description="Disordered" evidence="7">
    <location>
        <begin position="539"/>
        <end position="714"/>
    </location>
</feature>
<evidence type="ECO:0000256" key="3">
    <source>
        <dbReference type="ARBA" id="ARBA00022989"/>
    </source>
</evidence>
<feature type="compositionally biased region" description="Basic residues" evidence="7">
    <location>
        <begin position="490"/>
        <end position="499"/>
    </location>
</feature>
<feature type="region of interest" description="Disordered" evidence="7">
    <location>
        <begin position="732"/>
        <end position="798"/>
    </location>
</feature>
<dbReference type="EMBL" id="JBBJBU010000001">
    <property type="protein sequence ID" value="KAK7208232.1"/>
    <property type="molecule type" value="Genomic_DNA"/>
</dbReference>
<evidence type="ECO:0000256" key="1">
    <source>
        <dbReference type="ARBA" id="ARBA00004141"/>
    </source>
</evidence>
<dbReference type="PANTHER" id="PTHR35779">
    <property type="entry name" value="PH-RESPONSE REGULATOR PROTEIN PALH/RIM21"/>
    <property type="match status" value="1"/>
</dbReference>
<feature type="transmembrane region" description="Helical" evidence="8">
    <location>
        <begin position="104"/>
        <end position="124"/>
    </location>
</feature>
<protein>
    <recommendedName>
        <fullName evidence="6">pH-response regulator protein palH/RIM21</fullName>
    </recommendedName>
</protein>
<feature type="compositionally biased region" description="Low complexity" evidence="7">
    <location>
        <begin position="615"/>
        <end position="627"/>
    </location>
</feature>
<organism evidence="9 10">
    <name type="scientific">Myxozyma melibiosi</name>
    <dbReference type="NCBI Taxonomy" id="54550"/>
    <lineage>
        <taxon>Eukaryota</taxon>
        <taxon>Fungi</taxon>
        <taxon>Dikarya</taxon>
        <taxon>Ascomycota</taxon>
        <taxon>Saccharomycotina</taxon>
        <taxon>Lipomycetes</taxon>
        <taxon>Lipomycetales</taxon>
        <taxon>Lipomycetaceae</taxon>
        <taxon>Myxozyma</taxon>
    </lineage>
</organism>
<name>A0ABR1FEQ1_9ASCO</name>
<feature type="compositionally biased region" description="Basic residues" evidence="7">
    <location>
        <begin position="589"/>
        <end position="598"/>
    </location>
</feature>
<feature type="compositionally biased region" description="Polar residues" evidence="7">
    <location>
        <begin position="553"/>
        <end position="583"/>
    </location>
</feature>
<dbReference type="RefSeq" id="XP_064771265.1">
    <property type="nucleotide sequence ID" value="XM_064915092.1"/>
</dbReference>
<comment type="caution">
    <text evidence="9">The sequence shown here is derived from an EMBL/GenBank/DDBJ whole genome shotgun (WGS) entry which is preliminary data.</text>
</comment>
<keyword evidence="10" id="KW-1185">Reference proteome</keyword>
<feature type="compositionally biased region" description="Gly residues" evidence="7">
    <location>
        <begin position="386"/>
        <end position="395"/>
    </location>
</feature>
<feature type="compositionally biased region" description="Basic and acidic residues" evidence="7">
    <location>
        <begin position="749"/>
        <end position="764"/>
    </location>
</feature>
<evidence type="ECO:0000313" key="10">
    <source>
        <dbReference type="Proteomes" id="UP001498771"/>
    </source>
</evidence>
<feature type="transmembrane region" description="Helical" evidence="8">
    <location>
        <begin position="70"/>
        <end position="92"/>
    </location>
</feature>
<feature type="compositionally biased region" description="Low complexity" evidence="7">
    <location>
        <begin position="539"/>
        <end position="552"/>
    </location>
</feature>
<evidence type="ECO:0000256" key="5">
    <source>
        <dbReference type="ARBA" id="ARBA00038109"/>
    </source>
</evidence>
<feature type="transmembrane region" description="Helical" evidence="8">
    <location>
        <begin position="179"/>
        <end position="197"/>
    </location>
</feature>
<comment type="subcellular location">
    <subcellularLocation>
        <location evidence="1">Membrane</location>
        <topology evidence="1">Multi-pass membrane protein</topology>
    </subcellularLocation>
</comment>
<dbReference type="InterPro" id="IPR014844">
    <property type="entry name" value="PalH"/>
</dbReference>